<proteinExistence type="predicted"/>
<accession>A0AA35XU75</accession>
<organism evidence="2 3">
    <name type="scientific">Methylococcus capsulatus</name>
    <dbReference type="NCBI Taxonomy" id="414"/>
    <lineage>
        <taxon>Bacteria</taxon>
        <taxon>Pseudomonadati</taxon>
        <taxon>Pseudomonadota</taxon>
        <taxon>Gammaproteobacteria</taxon>
        <taxon>Methylococcales</taxon>
        <taxon>Methylococcaceae</taxon>
        <taxon>Methylococcus</taxon>
    </lineage>
</organism>
<sequence>MQNSGEPGNADRIDADDQQNVELHPTLLLPVKSSCGDDRGTAQSWSGLI</sequence>
<dbReference type="EMBL" id="OX458332">
    <property type="protein sequence ID" value="CAI8760608.1"/>
    <property type="molecule type" value="Genomic_DNA"/>
</dbReference>
<evidence type="ECO:0000313" key="2">
    <source>
        <dbReference type="EMBL" id="CAI8760608.1"/>
    </source>
</evidence>
<name>A0AA35XU75_METCP</name>
<protein>
    <submittedName>
        <fullName evidence="2">Uncharacterized protein</fullName>
    </submittedName>
</protein>
<evidence type="ECO:0000256" key="1">
    <source>
        <dbReference type="SAM" id="MobiDB-lite"/>
    </source>
</evidence>
<dbReference type="AlphaFoldDB" id="A0AA35XU75"/>
<dbReference type="Proteomes" id="UP001158598">
    <property type="component" value="Chromosome"/>
</dbReference>
<feature type="region of interest" description="Disordered" evidence="1">
    <location>
        <begin position="1"/>
        <end position="24"/>
    </location>
</feature>
<reference evidence="2" key="1">
    <citation type="submission" date="2023-03" db="EMBL/GenBank/DDBJ databases">
        <authorList>
            <person name="Pearce D."/>
        </authorList>
    </citation>
    <scope>NUCLEOTIDE SEQUENCE</scope>
    <source>
        <strain evidence="2">Mc</strain>
    </source>
</reference>
<gene>
    <name evidence="2" type="ORF">MCNOR_0828</name>
</gene>
<evidence type="ECO:0000313" key="3">
    <source>
        <dbReference type="Proteomes" id="UP001158598"/>
    </source>
</evidence>